<name>A0A1R3HAX4_COCAP</name>
<proteinExistence type="predicted"/>
<dbReference type="OrthoDB" id="605328at2759"/>
<dbReference type="Proteomes" id="UP000188268">
    <property type="component" value="Unassembled WGS sequence"/>
</dbReference>
<keyword evidence="2" id="KW-1185">Reference proteome</keyword>
<sequence>MIQLPQHDPKSSMKARYIGSCMGRLQFAHSDSDSTLRIWALSLDEPEWIFRHSINLETLANHPRLLALRNKIDPEIRPRTSFFPEAFDPHNDVVIIWTVNCIFAYHCNSGNVVVLRRGNGRKDGRVIDPPSRSFPFTRCLVSLANWGGQTLDKPSLSD</sequence>
<evidence type="ECO:0000313" key="2">
    <source>
        <dbReference type="Proteomes" id="UP000188268"/>
    </source>
</evidence>
<accession>A0A1R3HAX4</accession>
<organism evidence="1 2">
    <name type="scientific">Corchorus capsularis</name>
    <name type="common">Jute</name>
    <dbReference type="NCBI Taxonomy" id="210143"/>
    <lineage>
        <taxon>Eukaryota</taxon>
        <taxon>Viridiplantae</taxon>
        <taxon>Streptophyta</taxon>
        <taxon>Embryophyta</taxon>
        <taxon>Tracheophyta</taxon>
        <taxon>Spermatophyta</taxon>
        <taxon>Magnoliopsida</taxon>
        <taxon>eudicotyledons</taxon>
        <taxon>Gunneridae</taxon>
        <taxon>Pentapetalae</taxon>
        <taxon>rosids</taxon>
        <taxon>malvids</taxon>
        <taxon>Malvales</taxon>
        <taxon>Malvaceae</taxon>
        <taxon>Grewioideae</taxon>
        <taxon>Apeibeae</taxon>
        <taxon>Corchorus</taxon>
    </lineage>
</organism>
<dbReference type="AlphaFoldDB" id="A0A1R3HAX4"/>
<gene>
    <name evidence="1" type="ORF">CCACVL1_20490</name>
</gene>
<reference evidence="1 2" key="1">
    <citation type="submission" date="2013-09" db="EMBL/GenBank/DDBJ databases">
        <title>Corchorus capsularis genome sequencing.</title>
        <authorList>
            <person name="Alam M."/>
            <person name="Haque M.S."/>
            <person name="Islam M.S."/>
            <person name="Emdad E.M."/>
            <person name="Islam M.M."/>
            <person name="Ahmed B."/>
            <person name="Halim A."/>
            <person name="Hossen Q.M.M."/>
            <person name="Hossain M.Z."/>
            <person name="Ahmed R."/>
            <person name="Khan M.M."/>
            <person name="Islam R."/>
            <person name="Rashid M.M."/>
            <person name="Khan S.A."/>
            <person name="Rahman M.S."/>
            <person name="Alam M."/>
        </authorList>
    </citation>
    <scope>NUCLEOTIDE SEQUENCE [LARGE SCALE GENOMIC DNA]</scope>
    <source>
        <strain evidence="2">cv. CVL-1</strain>
        <tissue evidence="1">Whole seedling</tissue>
    </source>
</reference>
<comment type="caution">
    <text evidence="1">The sequence shown here is derived from an EMBL/GenBank/DDBJ whole genome shotgun (WGS) entry which is preliminary data.</text>
</comment>
<dbReference type="EMBL" id="AWWV01012401">
    <property type="protein sequence ID" value="OMO67499.1"/>
    <property type="molecule type" value="Genomic_DNA"/>
</dbReference>
<evidence type="ECO:0000313" key="1">
    <source>
        <dbReference type="EMBL" id="OMO67499.1"/>
    </source>
</evidence>
<protein>
    <submittedName>
        <fullName evidence="1">Uncharacterized protein</fullName>
    </submittedName>
</protein>
<dbReference type="Gramene" id="OMO67499">
    <property type="protein sequence ID" value="OMO67499"/>
    <property type="gene ID" value="CCACVL1_20490"/>
</dbReference>